<keyword evidence="2" id="KW-1185">Reference proteome</keyword>
<sequence length="73" mass="8817">MATRQVLFQWFFYTKSFVKHSIEHVTDLQNRRASKQLQDVINLFHCLRHLREERELSMSSNQHLVQTSWVASK</sequence>
<name>A0A7J7FA92_DICBM</name>
<organism evidence="1 2">
    <name type="scientific">Diceros bicornis minor</name>
    <name type="common">South-central black rhinoceros</name>
    <dbReference type="NCBI Taxonomy" id="77932"/>
    <lineage>
        <taxon>Eukaryota</taxon>
        <taxon>Metazoa</taxon>
        <taxon>Chordata</taxon>
        <taxon>Craniata</taxon>
        <taxon>Vertebrata</taxon>
        <taxon>Euteleostomi</taxon>
        <taxon>Mammalia</taxon>
        <taxon>Eutheria</taxon>
        <taxon>Laurasiatheria</taxon>
        <taxon>Perissodactyla</taxon>
        <taxon>Rhinocerotidae</taxon>
        <taxon>Diceros</taxon>
    </lineage>
</organism>
<protein>
    <submittedName>
        <fullName evidence="1">Uncharacterized protein</fullName>
    </submittedName>
</protein>
<proteinExistence type="predicted"/>
<accession>A0A7J7FA92</accession>
<reference evidence="1 2" key="1">
    <citation type="journal article" date="2020" name="Mol. Biol. Evol.">
        <title>Interspecific Gene Flow and the Evolution of Specialization in Black and White Rhinoceros.</title>
        <authorList>
            <person name="Moodley Y."/>
            <person name="Westbury M.V."/>
            <person name="Russo I.M."/>
            <person name="Gopalakrishnan S."/>
            <person name="Rakotoarivelo A."/>
            <person name="Olsen R.A."/>
            <person name="Prost S."/>
            <person name="Tunstall T."/>
            <person name="Ryder O.A."/>
            <person name="Dalen L."/>
            <person name="Bruford M.W."/>
        </authorList>
    </citation>
    <scope>NUCLEOTIDE SEQUENCE [LARGE SCALE GENOMIC DNA]</scope>
    <source>
        <strain evidence="1">SBR-YM</strain>
        <tissue evidence="1">Skin</tissue>
    </source>
</reference>
<gene>
    <name evidence="1" type="ORF">HPG69_008614</name>
</gene>
<feature type="non-terminal residue" evidence="1">
    <location>
        <position position="73"/>
    </location>
</feature>
<dbReference type="AlphaFoldDB" id="A0A7J7FA92"/>
<evidence type="ECO:0000313" key="2">
    <source>
        <dbReference type="Proteomes" id="UP000551758"/>
    </source>
</evidence>
<dbReference type="Proteomes" id="UP000551758">
    <property type="component" value="Unassembled WGS sequence"/>
</dbReference>
<evidence type="ECO:0000313" key="1">
    <source>
        <dbReference type="EMBL" id="KAF5924940.1"/>
    </source>
</evidence>
<comment type="caution">
    <text evidence="1">The sequence shown here is derived from an EMBL/GenBank/DDBJ whole genome shotgun (WGS) entry which is preliminary data.</text>
</comment>
<dbReference type="EMBL" id="JACDTQ010000823">
    <property type="protein sequence ID" value="KAF5924940.1"/>
    <property type="molecule type" value="Genomic_DNA"/>
</dbReference>